<dbReference type="Pfam" id="PF04773">
    <property type="entry name" value="FecR"/>
    <property type="match status" value="1"/>
</dbReference>
<evidence type="ECO:0000313" key="5">
    <source>
        <dbReference type="Proteomes" id="UP001597295"/>
    </source>
</evidence>
<name>A0ABW5DXH2_9PROT</name>
<accession>A0ABW5DXH2</accession>
<dbReference type="InterPro" id="IPR006860">
    <property type="entry name" value="FecR"/>
</dbReference>
<keyword evidence="5" id="KW-1185">Reference proteome</keyword>
<gene>
    <name evidence="4" type="ORF">ACFSM5_19760</name>
</gene>
<evidence type="ECO:0000259" key="3">
    <source>
        <dbReference type="Pfam" id="PF16220"/>
    </source>
</evidence>
<sequence length="342" mass="36905">MQRGLAGRPLASPCVAMFMDQMPQNTTSNVLDLPGLDPLLREALAFVVRLTSGDATEADATALKGWRATGQDHERAYREAVRLWRDLGTVKSASHNPFAQTPVSRRGFLRSGALAASVAGLAVVAGGYGVLGPSMGALFADFRTGVGERRTVALPDGSRVELNTRTALSVRYTAGERRIELVEGEALFTVSPDKARPFVVQASEGTTTAVGTVFSVHRTDGHVAVTCVEGIIDVAAGSTARLTAGQQIRYGRTIGPVQEVDPQIATAWSKGLLIFRDERLGTVIEQVGRYRSGWIIIADPKRAEHKVTGVFHLDRPEELLRHIEQTLGLSETRITNRLIVLS</sequence>
<keyword evidence="1" id="KW-0812">Transmembrane</keyword>
<keyword evidence="1" id="KW-1133">Transmembrane helix</keyword>
<dbReference type="InterPro" id="IPR032623">
    <property type="entry name" value="FecR_N"/>
</dbReference>
<feature type="domain" description="FecR N-terminal" evidence="3">
    <location>
        <begin position="41"/>
        <end position="83"/>
    </location>
</feature>
<protein>
    <submittedName>
        <fullName evidence="4">FecR family protein</fullName>
    </submittedName>
</protein>
<dbReference type="Gene3D" id="2.60.120.1440">
    <property type="match status" value="1"/>
</dbReference>
<dbReference type="Pfam" id="PF16220">
    <property type="entry name" value="DUF4880"/>
    <property type="match status" value="1"/>
</dbReference>
<keyword evidence="1" id="KW-0472">Membrane</keyword>
<evidence type="ECO:0000313" key="4">
    <source>
        <dbReference type="EMBL" id="MFD2265149.1"/>
    </source>
</evidence>
<reference evidence="5" key="1">
    <citation type="journal article" date="2019" name="Int. J. Syst. Evol. Microbiol.">
        <title>The Global Catalogue of Microorganisms (GCM) 10K type strain sequencing project: providing services to taxonomists for standard genome sequencing and annotation.</title>
        <authorList>
            <consortium name="The Broad Institute Genomics Platform"/>
            <consortium name="The Broad Institute Genome Sequencing Center for Infectious Disease"/>
            <person name="Wu L."/>
            <person name="Ma J."/>
        </authorList>
    </citation>
    <scope>NUCLEOTIDE SEQUENCE [LARGE SCALE GENOMIC DNA]</scope>
    <source>
        <strain evidence="5">CGMCC 1.19062</strain>
    </source>
</reference>
<organism evidence="4 5">
    <name type="scientific">Lacibacterium aquatile</name>
    <dbReference type="NCBI Taxonomy" id="1168082"/>
    <lineage>
        <taxon>Bacteria</taxon>
        <taxon>Pseudomonadati</taxon>
        <taxon>Pseudomonadota</taxon>
        <taxon>Alphaproteobacteria</taxon>
        <taxon>Rhodospirillales</taxon>
        <taxon>Rhodospirillaceae</taxon>
    </lineage>
</organism>
<dbReference type="EMBL" id="JBHUIP010000016">
    <property type="protein sequence ID" value="MFD2265149.1"/>
    <property type="molecule type" value="Genomic_DNA"/>
</dbReference>
<evidence type="ECO:0000256" key="1">
    <source>
        <dbReference type="SAM" id="Phobius"/>
    </source>
</evidence>
<dbReference type="Proteomes" id="UP001597295">
    <property type="component" value="Unassembled WGS sequence"/>
</dbReference>
<dbReference type="PIRSF" id="PIRSF018266">
    <property type="entry name" value="FecR"/>
    <property type="match status" value="1"/>
</dbReference>
<dbReference type="InterPro" id="IPR012373">
    <property type="entry name" value="Ferrdict_sens_TM"/>
</dbReference>
<comment type="caution">
    <text evidence="4">The sequence shown here is derived from an EMBL/GenBank/DDBJ whole genome shotgun (WGS) entry which is preliminary data.</text>
</comment>
<evidence type="ECO:0000259" key="2">
    <source>
        <dbReference type="Pfam" id="PF04773"/>
    </source>
</evidence>
<feature type="transmembrane region" description="Helical" evidence="1">
    <location>
        <begin position="112"/>
        <end position="131"/>
    </location>
</feature>
<dbReference type="RefSeq" id="WP_379878321.1">
    <property type="nucleotide sequence ID" value="NZ_JBHUIP010000016.1"/>
</dbReference>
<dbReference type="PANTHER" id="PTHR30273:SF2">
    <property type="entry name" value="PROTEIN FECR"/>
    <property type="match status" value="1"/>
</dbReference>
<dbReference type="Gene3D" id="3.55.50.30">
    <property type="match status" value="1"/>
</dbReference>
<proteinExistence type="predicted"/>
<dbReference type="PANTHER" id="PTHR30273">
    <property type="entry name" value="PERIPLASMIC SIGNAL SENSOR AND SIGMA FACTOR ACTIVATOR FECR-RELATED"/>
    <property type="match status" value="1"/>
</dbReference>
<feature type="domain" description="FecR protein" evidence="2">
    <location>
        <begin position="141"/>
        <end position="232"/>
    </location>
</feature>